<keyword evidence="3 6" id="KW-0479">Metal-binding</keyword>
<dbReference type="GO" id="GO:0020037">
    <property type="term" value="F:heme binding"/>
    <property type="evidence" value="ECO:0007669"/>
    <property type="project" value="InterPro"/>
</dbReference>
<reference evidence="8 9" key="1">
    <citation type="submission" date="2014-03" db="EMBL/GenBank/DDBJ databases">
        <title>Draft Genome Sequence of Actibacterium mucosum KCTC 23349, a Marine Alphaproteobacterium with Complex Ionic Requirements Isolated from Mediterranean Seawater at Malvarrosa Beach, Valencia, Spain.</title>
        <authorList>
            <person name="Arahal D.R."/>
            <person name="Shao Z."/>
            <person name="Lai Q."/>
            <person name="Pujalte M.J."/>
        </authorList>
    </citation>
    <scope>NUCLEOTIDE SEQUENCE [LARGE SCALE GENOMIC DNA]</scope>
    <source>
        <strain evidence="8 9">KCTC 23349</strain>
    </source>
</reference>
<dbReference type="Proteomes" id="UP000026249">
    <property type="component" value="Unassembled WGS sequence"/>
</dbReference>
<evidence type="ECO:0000313" key="8">
    <source>
        <dbReference type="EMBL" id="KAJ57006.1"/>
    </source>
</evidence>
<evidence type="ECO:0000256" key="4">
    <source>
        <dbReference type="ARBA" id="ARBA00022982"/>
    </source>
</evidence>
<name>A0A037ZKQ0_9RHOB</name>
<dbReference type="InterPro" id="IPR012127">
    <property type="entry name" value="Cyt_c_prime"/>
</dbReference>
<comment type="PTM">
    <text evidence="7">Binds 1 heme group per subunit.</text>
</comment>
<evidence type="ECO:0008006" key="10">
    <source>
        <dbReference type="Google" id="ProtNLM"/>
    </source>
</evidence>
<dbReference type="PIRSF" id="PIRSF000027">
    <property type="entry name" value="Cytc_c_prime"/>
    <property type="match status" value="1"/>
</dbReference>
<keyword evidence="2 7" id="KW-0349">Heme</keyword>
<evidence type="ECO:0000256" key="6">
    <source>
        <dbReference type="PIRSR" id="PIRSR000027-1"/>
    </source>
</evidence>
<keyword evidence="5 6" id="KW-0408">Iron</keyword>
<evidence type="ECO:0000256" key="7">
    <source>
        <dbReference type="PIRSR" id="PIRSR000027-2"/>
    </source>
</evidence>
<dbReference type="STRING" id="1454373.ACMU_00510"/>
<keyword evidence="4" id="KW-0249">Electron transport</keyword>
<dbReference type="PROSITE" id="PS51009">
    <property type="entry name" value="CYTCII"/>
    <property type="match status" value="1"/>
</dbReference>
<dbReference type="InterPro" id="IPR010980">
    <property type="entry name" value="Cyt_c/b562"/>
</dbReference>
<accession>A0A037ZKQ0</accession>
<comment type="caution">
    <text evidence="8">The sequence shown here is derived from an EMBL/GenBank/DDBJ whole genome shotgun (WGS) entry which is preliminary data.</text>
</comment>
<dbReference type="Gene3D" id="1.20.120.10">
    <property type="entry name" value="Cytochrome c/b562"/>
    <property type="match status" value="1"/>
</dbReference>
<evidence type="ECO:0000256" key="1">
    <source>
        <dbReference type="ARBA" id="ARBA00022448"/>
    </source>
</evidence>
<dbReference type="Pfam" id="PF01322">
    <property type="entry name" value="Cytochrom_C_2"/>
    <property type="match status" value="1"/>
</dbReference>
<dbReference type="SUPFAM" id="SSF47175">
    <property type="entry name" value="Cytochromes"/>
    <property type="match status" value="1"/>
</dbReference>
<evidence type="ECO:0000313" key="9">
    <source>
        <dbReference type="Proteomes" id="UP000026249"/>
    </source>
</evidence>
<evidence type="ECO:0000256" key="2">
    <source>
        <dbReference type="ARBA" id="ARBA00022617"/>
    </source>
</evidence>
<dbReference type="InterPro" id="IPR002321">
    <property type="entry name" value="Cyt_c_II"/>
</dbReference>
<dbReference type="GO" id="GO:0042597">
    <property type="term" value="C:periplasmic space"/>
    <property type="evidence" value="ECO:0007669"/>
    <property type="project" value="InterPro"/>
</dbReference>
<dbReference type="GO" id="GO:0022900">
    <property type="term" value="P:electron transport chain"/>
    <property type="evidence" value="ECO:0007669"/>
    <property type="project" value="InterPro"/>
</dbReference>
<organism evidence="8 9">
    <name type="scientific">Actibacterium mucosum KCTC 23349</name>
    <dbReference type="NCBI Taxonomy" id="1454373"/>
    <lineage>
        <taxon>Bacteria</taxon>
        <taxon>Pseudomonadati</taxon>
        <taxon>Pseudomonadota</taxon>
        <taxon>Alphaproteobacteria</taxon>
        <taxon>Rhodobacterales</taxon>
        <taxon>Roseobacteraceae</taxon>
        <taxon>Actibacterium</taxon>
    </lineage>
</organism>
<gene>
    <name evidence="8" type="ORF">ACMU_00510</name>
</gene>
<dbReference type="GO" id="GO:0005506">
    <property type="term" value="F:iron ion binding"/>
    <property type="evidence" value="ECO:0007669"/>
    <property type="project" value="InterPro"/>
</dbReference>
<dbReference type="GO" id="GO:0009055">
    <property type="term" value="F:electron transfer activity"/>
    <property type="evidence" value="ECO:0007669"/>
    <property type="project" value="InterPro"/>
</dbReference>
<evidence type="ECO:0000256" key="3">
    <source>
        <dbReference type="ARBA" id="ARBA00022723"/>
    </source>
</evidence>
<keyword evidence="9" id="KW-1185">Reference proteome</keyword>
<protein>
    <recommendedName>
        <fullName evidence="10">Cytochrome C</fullName>
    </recommendedName>
</protein>
<keyword evidence="1" id="KW-0813">Transport</keyword>
<dbReference type="AlphaFoldDB" id="A0A037ZKQ0"/>
<sequence length="139" mass="14307">MILGLTASAALAHSGVKNPAVQARMNAMMDIAGATKVLGDMAKGVRAFDVTAAQAAAAQIAEQATQMPTLFAVPENDPKSEAAAAIWQDFPDFSDKAKALQDAAQAAMQIDTPTALQASMAQIGGTCTACHQAYRITGK</sequence>
<evidence type="ECO:0000256" key="5">
    <source>
        <dbReference type="ARBA" id="ARBA00023004"/>
    </source>
</evidence>
<proteinExistence type="predicted"/>
<feature type="binding site" description="covalent" evidence="7">
    <location>
        <position position="127"/>
    </location>
    <ligand>
        <name>heme c</name>
        <dbReference type="ChEBI" id="CHEBI:61717"/>
    </ligand>
</feature>
<dbReference type="EMBL" id="JFKE01000001">
    <property type="protein sequence ID" value="KAJ57006.1"/>
    <property type="molecule type" value="Genomic_DNA"/>
</dbReference>
<feature type="binding site" description="covalent" evidence="7">
    <location>
        <position position="130"/>
    </location>
    <ligand>
        <name>heme c</name>
        <dbReference type="ChEBI" id="CHEBI:61717"/>
    </ligand>
</feature>
<feature type="binding site" description="axial binding residue" evidence="6">
    <location>
        <position position="131"/>
    </location>
    <ligand>
        <name>heme c</name>
        <dbReference type="ChEBI" id="CHEBI:61717"/>
    </ligand>
    <ligandPart>
        <name>Fe</name>
        <dbReference type="ChEBI" id="CHEBI:18248"/>
    </ligandPart>
</feature>